<accession>A0A512J5R4</accession>
<evidence type="ECO:0000313" key="6">
    <source>
        <dbReference type="Proteomes" id="UP000321960"/>
    </source>
</evidence>
<keyword evidence="2" id="KW-0812">Transmembrane</keyword>
<reference evidence="5" key="4">
    <citation type="submission" date="2023-01" db="EMBL/GenBank/DDBJ databases">
        <title>Draft genome sequence of Methylobacterium oxalidis strain NBRC 107715.</title>
        <authorList>
            <person name="Sun Q."/>
            <person name="Mori K."/>
        </authorList>
    </citation>
    <scope>NUCLEOTIDE SEQUENCE</scope>
    <source>
        <strain evidence="5">NBRC 107715</strain>
    </source>
</reference>
<dbReference type="EMBL" id="BSPK01000051">
    <property type="protein sequence ID" value="GLS64661.1"/>
    <property type="molecule type" value="Genomic_DNA"/>
</dbReference>
<evidence type="ECO:0000313" key="7">
    <source>
        <dbReference type="Proteomes" id="UP001156856"/>
    </source>
</evidence>
<dbReference type="InterPro" id="IPR007065">
    <property type="entry name" value="HPP"/>
</dbReference>
<feature type="transmembrane region" description="Helical" evidence="2">
    <location>
        <begin position="94"/>
        <end position="123"/>
    </location>
</feature>
<feature type="transmembrane region" description="Helical" evidence="2">
    <location>
        <begin position="33"/>
        <end position="54"/>
    </location>
</feature>
<evidence type="ECO:0000259" key="3">
    <source>
        <dbReference type="PROSITE" id="PS51371"/>
    </source>
</evidence>
<dbReference type="Proteomes" id="UP000321960">
    <property type="component" value="Unassembled WGS sequence"/>
</dbReference>
<evidence type="ECO:0000256" key="2">
    <source>
        <dbReference type="SAM" id="Phobius"/>
    </source>
</evidence>
<keyword evidence="1" id="KW-0129">CBS domain</keyword>
<dbReference type="PANTHER" id="PTHR33741:SF5">
    <property type="entry name" value="TRANSMEMBRANE PROTEIN DDB_G0269096-RELATED"/>
    <property type="match status" value="1"/>
</dbReference>
<organism evidence="4 6">
    <name type="scientific">Methylobacterium oxalidis</name>
    <dbReference type="NCBI Taxonomy" id="944322"/>
    <lineage>
        <taxon>Bacteria</taxon>
        <taxon>Pseudomonadati</taxon>
        <taxon>Pseudomonadota</taxon>
        <taxon>Alphaproteobacteria</taxon>
        <taxon>Hyphomicrobiales</taxon>
        <taxon>Methylobacteriaceae</taxon>
        <taxon>Methylobacterium</taxon>
    </lineage>
</organism>
<dbReference type="Pfam" id="PF04982">
    <property type="entry name" value="TM_HPP"/>
    <property type="match status" value="1"/>
</dbReference>
<reference evidence="7" key="2">
    <citation type="journal article" date="2019" name="Int. J. Syst. Evol. Microbiol.">
        <title>The Global Catalogue of Microorganisms (GCM) 10K type strain sequencing project: providing services to taxonomists for standard genome sequencing and annotation.</title>
        <authorList>
            <consortium name="The Broad Institute Genomics Platform"/>
            <consortium name="The Broad Institute Genome Sequencing Center for Infectious Disease"/>
            <person name="Wu L."/>
            <person name="Ma J."/>
        </authorList>
    </citation>
    <scope>NUCLEOTIDE SEQUENCE [LARGE SCALE GENOMIC DNA]</scope>
    <source>
        <strain evidence="7">NBRC 107715</strain>
    </source>
</reference>
<sequence length="379" mass="39112">MPASTAPSGRTGRVPGFRLFRPILAGATLRERLIACLGALVGITLTGLICGWFFGEGPHIPLIVAPMGASAVLLFAVPASPLAQPWPVIGGNTISAFVGVFAAHLIPDPVVAIGVGVSLAIAAMSVTRSLHPPGGAAALTALIGGPAVTSAGYWFPLFPVCLNSVILVALGIAFHKISRRNYPHVPAAAPVNTHGTSDLPAPIRVGFKPEDVDAALVMLNETLDIDRSDLDRLLQQVELNALARAHGDLTCGEVMSRDVVTIGLDGGTERARDLLLAHNIRTLPVVDASGRLAGTVGLRELALRDVGGLAEAMSEARTASLDEPASSLVPTLTDGRTHAIVVTAPDRTVLGVITQTDLLATLARSASAKAFDPRTDAAA</sequence>
<dbReference type="PANTHER" id="PTHR33741">
    <property type="entry name" value="TRANSMEMBRANE PROTEIN DDB_G0269096-RELATED"/>
    <property type="match status" value="1"/>
</dbReference>
<evidence type="ECO:0000313" key="4">
    <source>
        <dbReference type="EMBL" id="GEP05295.1"/>
    </source>
</evidence>
<evidence type="ECO:0000256" key="1">
    <source>
        <dbReference type="PROSITE-ProRule" id="PRU00703"/>
    </source>
</evidence>
<feature type="domain" description="CBS" evidence="3">
    <location>
        <begin position="312"/>
        <end position="369"/>
    </location>
</feature>
<reference evidence="4 6" key="3">
    <citation type="submission" date="2019-07" db="EMBL/GenBank/DDBJ databases">
        <title>Whole genome shotgun sequence of Methylobacterium oxalidis NBRC 107715.</title>
        <authorList>
            <person name="Hosoyama A."/>
            <person name="Uohara A."/>
            <person name="Ohji S."/>
            <person name="Ichikawa N."/>
        </authorList>
    </citation>
    <scope>NUCLEOTIDE SEQUENCE [LARGE SCALE GENOMIC DNA]</scope>
    <source>
        <strain evidence="4 6">NBRC 107715</strain>
    </source>
</reference>
<dbReference type="Gene3D" id="3.10.580.10">
    <property type="entry name" value="CBS-domain"/>
    <property type="match status" value="1"/>
</dbReference>
<dbReference type="SUPFAM" id="SSF54631">
    <property type="entry name" value="CBS-domain pair"/>
    <property type="match status" value="1"/>
</dbReference>
<keyword evidence="2" id="KW-1133">Transmembrane helix</keyword>
<evidence type="ECO:0000313" key="5">
    <source>
        <dbReference type="EMBL" id="GLS64661.1"/>
    </source>
</evidence>
<keyword evidence="7" id="KW-1185">Reference proteome</keyword>
<keyword evidence="2" id="KW-0472">Membrane</keyword>
<feature type="domain" description="CBS" evidence="3">
    <location>
        <begin position="255"/>
        <end position="311"/>
    </location>
</feature>
<gene>
    <name evidence="5" type="ORF">GCM10007888_30420</name>
    <name evidence="4" type="ORF">MOX02_33330</name>
</gene>
<dbReference type="EMBL" id="BJZU01000065">
    <property type="protein sequence ID" value="GEP05295.1"/>
    <property type="molecule type" value="Genomic_DNA"/>
</dbReference>
<feature type="transmembrane region" description="Helical" evidence="2">
    <location>
        <begin position="60"/>
        <end position="82"/>
    </location>
</feature>
<feature type="transmembrane region" description="Helical" evidence="2">
    <location>
        <begin position="153"/>
        <end position="174"/>
    </location>
</feature>
<dbReference type="InterPro" id="IPR000644">
    <property type="entry name" value="CBS_dom"/>
</dbReference>
<dbReference type="Pfam" id="PF00571">
    <property type="entry name" value="CBS"/>
    <property type="match status" value="1"/>
</dbReference>
<dbReference type="PROSITE" id="PS51371">
    <property type="entry name" value="CBS"/>
    <property type="match status" value="2"/>
</dbReference>
<proteinExistence type="predicted"/>
<dbReference type="RefSeq" id="WP_174804937.1">
    <property type="nucleotide sequence ID" value="NZ_BJZU01000065.1"/>
</dbReference>
<reference evidence="5" key="1">
    <citation type="journal article" date="2014" name="Int. J. Syst. Evol. Microbiol.">
        <title>Complete genome of a new Firmicutes species belonging to the dominant human colonic microbiota ('Ruminococcus bicirculans') reveals two chromosomes and a selective capacity to utilize plant glucans.</title>
        <authorList>
            <consortium name="NISC Comparative Sequencing Program"/>
            <person name="Wegmann U."/>
            <person name="Louis P."/>
            <person name="Goesmann A."/>
            <person name="Henrissat B."/>
            <person name="Duncan S.H."/>
            <person name="Flint H.J."/>
        </authorList>
    </citation>
    <scope>NUCLEOTIDE SEQUENCE</scope>
    <source>
        <strain evidence="5">NBRC 107715</strain>
    </source>
</reference>
<protein>
    <submittedName>
        <fullName evidence="4">Membrane protein</fullName>
    </submittedName>
</protein>
<comment type="caution">
    <text evidence="4">The sequence shown here is derived from an EMBL/GenBank/DDBJ whole genome shotgun (WGS) entry which is preliminary data.</text>
</comment>
<dbReference type="InterPro" id="IPR046342">
    <property type="entry name" value="CBS_dom_sf"/>
</dbReference>
<dbReference type="AlphaFoldDB" id="A0A512J5R4"/>
<name>A0A512J5R4_9HYPH</name>
<dbReference type="Proteomes" id="UP001156856">
    <property type="component" value="Unassembled WGS sequence"/>
</dbReference>
<dbReference type="InterPro" id="IPR058581">
    <property type="entry name" value="TM_HPP"/>
</dbReference>